<dbReference type="EMBL" id="VSSQ01000016">
    <property type="protein sequence ID" value="MPL61851.1"/>
    <property type="molecule type" value="Genomic_DNA"/>
</dbReference>
<dbReference type="AlphaFoldDB" id="A0A644T7F9"/>
<organism evidence="1">
    <name type="scientific">bioreactor metagenome</name>
    <dbReference type="NCBI Taxonomy" id="1076179"/>
    <lineage>
        <taxon>unclassified sequences</taxon>
        <taxon>metagenomes</taxon>
        <taxon>ecological metagenomes</taxon>
    </lineage>
</organism>
<gene>
    <name evidence="1" type="ORF">SDC9_07440</name>
</gene>
<protein>
    <submittedName>
        <fullName evidence="1">Uncharacterized protein</fullName>
    </submittedName>
</protein>
<sequence>MKNKVLCEGNHIQVIQLENGLKVAKIKDETSSFLFDESVAKDIIKQLKRFIQIVED</sequence>
<accession>A0A644T7F9</accession>
<comment type="caution">
    <text evidence="1">The sequence shown here is derived from an EMBL/GenBank/DDBJ whole genome shotgun (WGS) entry which is preliminary data.</text>
</comment>
<evidence type="ECO:0000313" key="1">
    <source>
        <dbReference type="EMBL" id="MPL61851.1"/>
    </source>
</evidence>
<reference evidence="1" key="1">
    <citation type="submission" date="2019-08" db="EMBL/GenBank/DDBJ databases">
        <authorList>
            <person name="Kucharzyk K."/>
            <person name="Murdoch R.W."/>
            <person name="Higgins S."/>
            <person name="Loffler F."/>
        </authorList>
    </citation>
    <scope>NUCLEOTIDE SEQUENCE</scope>
</reference>
<name>A0A644T7F9_9ZZZZ</name>
<proteinExistence type="predicted"/>